<dbReference type="EMBL" id="SOFI01000003">
    <property type="protein sequence ID" value="TFB80871.1"/>
    <property type="molecule type" value="Genomic_DNA"/>
</dbReference>
<dbReference type="OrthoDB" id="5123867at2"/>
<sequence length="90" mass="10021">MALGLLVEVRNGTVQGVRLDSRVATGDLSDCFKMYFDTDGTHKPRYRLVYRYQPDEVNAVSIEAVGVGERADLAVYRSISARLGRGADRR</sequence>
<reference evidence="1 2" key="1">
    <citation type="submission" date="2019-03" db="EMBL/GenBank/DDBJ databases">
        <title>Genomics of glacier-inhabiting Cryobacterium strains.</title>
        <authorList>
            <person name="Liu Q."/>
            <person name="Xin Y.-H."/>
        </authorList>
    </citation>
    <scope>NUCLEOTIDE SEQUENCE [LARGE SCALE GENOMIC DNA]</scope>
    <source>
        <strain evidence="1 2">CGMCC 1.10440</strain>
    </source>
</reference>
<dbReference type="AlphaFoldDB" id="A0A4R8VBZ9"/>
<name>A0A4R8VBZ9_9MICO</name>
<proteinExistence type="predicted"/>
<accession>A0A4R8VBZ9</accession>
<organism evidence="1 2">
    <name type="scientific">Terrimesophilobacter mesophilus</name>
    <dbReference type="NCBI Taxonomy" id="433647"/>
    <lineage>
        <taxon>Bacteria</taxon>
        <taxon>Bacillati</taxon>
        <taxon>Actinomycetota</taxon>
        <taxon>Actinomycetes</taxon>
        <taxon>Micrococcales</taxon>
        <taxon>Microbacteriaceae</taxon>
        <taxon>Terrimesophilobacter</taxon>
    </lineage>
</organism>
<dbReference type="Proteomes" id="UP000298488">
    <property type="component" value="Unassembled WGS sequence"/>
</dbReference>
<protein>
    <submittedName>
        <fullName evidence="1">Uncharacterized protein</fullName>
    </submittedName>
</protein>
<evidence type="ECO:0000313" key="2">
    <source>
        <dbReference type="Proteomes" id="UP000298488"/>
    </source>
</evidence>
<comment type="caution">
    <text evidence="1">The sequence shown here is derived from an EMBL/GenBank/DDBJ whole genome shotgun (WGS) entry which is preliminary data.</text>
</comment>
<gene>
    <name evidence="1" type="ORF">E3N84_10490</name>
</gene>
<keyword evidence="2" id="KW-1185">Reference proteome</keyword>
<evidence type="ECO:0000313" key="1">
    <source>
        <dbReference type="EMBL" id="TFB80871.1"/>
    </source>
</evidence>